<feature type="repeat" description="TPR" evidence="1">
    <location>
        <begin position="29"/>
        <end position="62"/>
    </location>
</feature>
<dbReference type="Pfam" id="PF08238">
    <property type="entry name" value="Sel1"/>
    <property type="match status" value="5"/>
</dbReference>
<organism evidence="4 5">
    <name type="scientific">Beggiatoa alba B18LD</name>
    <dbReference type="NCBI Taxonomy" id="395493"/>
    <lineage>
        <taxon>Bacteria</taxon>
        <taxon>Pseudomonadati</taxon>
        <taxon>Pseudomonadota</taxon>
        <taxon>Gammaproteobacteria</taxon>
        <taxon>Thiotrichales</taxon>
        <taxon>Thiotrichaceae</taxon>
        <taxon>Beggiatoa</taxon>
    </lineage>
</organism>
<dbReference type="Proteomes" id="UP000005744">
    <property type="component" value="Unassembled WGS sequence"/>
</dbReference>
<evidence type="ECO:0000313" key="4">
    <source>
        <dbReference type="EMBL" id="EIJ42674.1"/>
    </source>
</evidence>
<dbReference type="RefSeq" id="WP_002685829.1">
    <property type="nucleotide sequence ID" value="NZ_JH600070.1"/>
</dbReference>
<dbReference type="OrthoDB" id="1442375at2"/>
<dbReference type="Gene3D" id="1.25.40.10">
    <property type="entry name" value="Tetratricopeptide repeat domain"/>
    <property type="match status" value="2"/>
</dbReference>
<reference evidence="4 5" key="1">
    <citation type="submission" date="2011-11" db="EMBL/GenBank/DDBJ databases">
        <title>Improved High-Quality Draft sequence of Beggiatoa alba B18lD.</title>
        <authorList>
            <consortium name="US DOE Joint Genome Institute"/>
            <person name="Lucas S."/>
            <person name="Han J."/>
            <person name="Lapidus A."/>
            <person name="Cheng J.-F."/>
            <person name="Goodwin L."/>
            <person name="Pitluck S."/>
            <person name="Peters L."/>
            <person name="Mikhailova N."/>
            <person name="Held B."/>
            <person name="Detter J.C."/>
            <person name="Han C."/>
            <person name="Tapia R."/>
            <person name="Land M."/>
            <person name="Hauser L."/>
            <person name="Kyrpides N."/>
            <person name="Ivanova N."/>
            <person name="Pagani I."/>
            <person name="Samuel K."/>
            <person name="Teske A."/>
            <person name="Mueller J."/>
            <person name="Woyke T."/>
        </authorList>
    </citation>
    <scope>NUCLEOTIDE SEQUENCE [LARGE SCALE GENOMIC DNA]</scope>
    <source>
        <strain evidence="4 5">B18LD</strain>
    </source>
</reference>
<dbReference type="HOGENOM" id="CLU_796112_0_0_6"/>
<dbReference type="SMART" id="SM00671">
    <property type="entry name" value="SEL1"/>
    <property type="match status" value="5"/>
</dbReference>
<feature type="signal peptide" evidence="3">
    <location>
        <begin position="1"/>
        <end position="25"/>
    </location>
</feature>
<proteinExistence type="predicted"/>
<dbReference type="AlphaFoldDB" id="I3CGD1"/>
<keyword evidence="3" id="KW-0732">Signal</keyword>
<dbReference type="InterPro" id="IPR006597">
    <property type="entry name" value="Sel1-like"/>
</dbReference>
<evidence type="ECO:0000313" key="5">
    <source>
        <dbReference type="Proteomes" id="UP000005744"/>
    </source>
</evidence>
<dbReference type="InterPro" id="IPR050767">
    <property type="entry name" value="Sel1_AlgK"/>
</dbReference>
<dbReference type="STRING" id="395493.BegalDRAFT_1800"/>
<dbReference type="PROSITE" id="PS50005">
    <property type="entry name" value="TPR"/>
    <property type="match status" value="1"/>
</dbReference>
<sequence>MRSRFSLNLLLSVLTFSCASFSAIAADTYVDYYARGQEYVQKSDFENARKAFTEAIHRGENAALIDLAQLYETGKGTTVDLKKAAALYEEAAQRGLKEAQYKIGILYADGIGVSQNPTHALYWLNKAEANGHPDAANIRGKVERYLRNNYTEDFRKTQEMAESGRADAQYKLGMMYRDGIGTVKNLVRATEWLKKSAEQGLFDAQAKLGVMYYEGLGIAPDPVEAFHWTKLAAEQGYAPSQALLATMYRDGRGTEKNLATAYHWFLIALMYGNKSAEASADALLKTLTPEQIATGEQLTKEWVKNHLTPKAPQNADEQPIVPMPEIATPITTLPDDESRINAAPEKTQ</sequence>
<dbReference type="eggNOG" id="COG0790">
    <property type="taxonomic scope" value="Bacteria"/>
</dbReference>
<evidence type="ECO:0000256" key="3">
    <source>
        <dbReference type="SAM" id="SignalP"/>
    </source>
</evidence>
<keyword evidence="1" id="KW-0802">TPR repeat</keyword>
<dbReference type="PANTHER" id="PTHR11102:SF160">
    <property type="entry name" value="ERAD-ASSOCIATED E3 UBIQUITIN-PROTEIN LIGASE COMPONENT HRD3"/>
    <property type="match status" value="1"/>
</dbReference>
<feature type="chain" id="PRO_5003668907" evidence="3">
    <location>
        <begin position="26"/>
        <end position="348"/>
    </location>
</feature>
<dbReference type="PROSITE" id="PS51257">
    <property type="entry name" value="PROKAR_LIPOPROTEIN"/>
    <property type="match status" value="1"/>
</dbReference>
<dbReference type="SUPFAM" id="SSF81901">
    <property type="entry name" value="HCP-like"/>
    <property type="match status" value="2"/>
</dbReference>
<protein>
    <submittedName>
        <fullName evidence="4">TPR repeat-containing protein</fullName>
    </submittedName>
</protein>
<gene>
    <name evidence="4" type="ORF">BegalDRAFT_1800</name>
</gene>
<accession>I3CGD1</accession>
<evidence type="ECO:0000256" key="1">
    <source>
        <dbReference type="PROSITE-ProRule" id="PRU00339"/>
    </source>
</evidence>
<name>I3CGD1_9GAMM</name>
<dbReference type="InterPro" id="IPR011990">
    <property type="entry name" value="TPR-like_helical_dom_sf"/>
</dbReference>
<feature type="region of interest" description="Disordered" evidence="2">
    <location>
        <begin position="327"/>
        <end position="348"/>
    </location>
</feature>
<evidence type="ECO:0000256" key="2">
    <source>
        <dbReference type="SAM" id="MobiDB-lite"/>
    </source>
</evidence>
<dbReference type="PANTHER" id="PTHR11102">
    <property type="entry name" value="SEL-1-LIKE PROTEIN"/>
    <property type="match status" value="1"/>
</dbReference>
<dbReference type="EMBL" id="JH600070">
    <property type="protein sequence ID" value="EIJ42674.1"/>
    <property type="molecule type" value="Genomic_DNA"/>
</dbReference>
<dbReference type="InterPro" id="IPR019734">
    <property type="entry name" value="TPR_rpt"/>
</dbReference>
<keyword evidence="5" id="KW-1185">Reference proteome</keyword>